<organism evidence="3">
    <name type="scientific">Tanacetum cinerariifolium</name>
    <name type="common">Dalmatian daisy</name>
    <name type="synonym">Chrysanthemum cinerariifolium</name>
    <dbReference type="NCBI Taxonomy" id="118510"/>
    <lineage>
        <taxon>Eukaryota</taxon>
        <taxon>Viridiplantae</taxon>
        <taxon>Streptophyta</taxon>
        <taxon>Embryophyta</taxon>
        <taxon>Tracheophyta</taxon>
        <taxon>Spermatophyta</taxon>
        <taxon>Magnoliopsida</taxon>
        <taxon>eudicotyledons</taxon>
        <taxon>Gunneridae</taxon>
        <taxon>Pentapetalae</taxon>
        <taxon>asterids</taxon>
        <taxon>campanulids</taxon>
        <taxon>Asterales</taxon>
        <taxon>Asteraceae</taxon>
        <taxon>Asteroideae</taxon>
        <taxon>Anthemideae</taxon>
        <taxon>Anthemidinae</taxon>
        <taxon>Tanacetum</taxon>
    </lineage>
</organism>
<dbReference type="EMBL" id="BKCJ010000275">
    <property type="protein sequence ID" value="GEU31679.1"/>
    <property type="molecule type" value="Genomic_DNA"/>
</dbReference>
<feature type="compositionally biased region" description="Low complexity" evidence="2">
    <location>
        <begin position="336"/>
        <end position="345"/>
    </location>
</feature>
<sequence length="744" mass="82867">MEKQSSLVDTTGLGSYPPLPKQVATSAGNGPGKSSYANVTVNDLPIQHMVISWESEWHTLLLLTISMDGLDAMLENGLWFICNNPLILRKWHPDENLLKENVSTILVWVKFYGAHVMTFSEDGLSAIATKLGTPLMLDSYTADMCMQSWGRSSYARAMIELRDDVELKDNIMVKGKQENDRIGSKPDKNEKRGEVVAKVNSNSSTPAISSDVAELKDMVRALLLDKKNQSSWAAGGRRGTIQLENAVSTISQEYLLEFTSEYGIPEGLHLELPGPEETIVDFSEGKVEDQIQDEVAYEIPPTGNASATGVALETGLEKEVAAMGPPVNKRRHKSGNNEAEANAPPKALRRDYDTFRHAQSTHRGSGSESRPPMLNKETYVPWSSRLLRSSKGMAPRSSPRMLPPRRLTSSSPWGVPNQEGLPLSLSWLGRQAYNIALAWQVAMGSQLRLRFEQEVRLLKKARSKIARRDQRIQTLLEAEVDMKKSAEAKNAELAKELDSLRTQFSDLQVSNKQLSDQVLNLQAHVMGKEKIKAAFEEFKKYEDDKVEQWCAKMDARLDKLSVDFDEELYPHMLTTIAGRRWVIGHGMRLAVMKCAESSEIRPAFADVVSTGFTKGMSEGLEYSIKHGNVGRDLADVKTYDPKSNNNSFQLKISVYPEVRDPEDLWAVKEEMLLEDAIAANISRPKKKKKCRVVCRTHGIGSAHHTRSDGIHVSTHTVPQGLAILLADAATQIEASNQEEPHPRL</sequence>
<feature type="compositionally biased region" description="Low complexity" evidence="2">
    <location>
        <begin position="395"/>
        <end position="412"/>
    </location>
</feature>
<dbReference type="PANTHER" id="PTHR31286">
    <property type="entry name" value="GLYCINE-RICH CELL WALL STRUCTURAL PROTEIN 1.8-LIKE"/>
    <property type="match status" value="1"/>
</dbReference>
<feature type="region of interest" description="Disordered" evidence="2">
    <location>
        <begin position="1"/>
        <end position="31"/>
    </location>
</feature>
<evidence type="ECO:0000256" key="1">
    <source>
        <dbReference type="SAM" id="Coils"/>
    </source>
</evidence>
<feature type="region of interest" description="Disordered" evidence="2">
    <location>
        <begin position="326"/>
        <end position="348"/>
    </location>
</feature>
<feature type="coiled-coil region" evidence="1">
    <location>
        <begin position="476"/>
        <end position="517"/>
    </location>
</feature>
<dbReference type="PANTHER" id="PTHR31286:SF99">
    <property type="entry name" value="DUF4283 DOMAIN-CONTAINING PROTEIN"/>
    <property type="match status" value="1"/>
</dbReference>
<feature type="compositionally biased region" description="Polar residues" evidence="2">
    <location>
        <begin position="1"/>
        <end position="13"/>
    </location>
</feature>
<gene>
    <name evidence="3" type="ORF">Tci_003657</name>
</gene>
<dbReference type="AlphaFoldDB" id="A0A6L2J3R0"/>
<comment type="caution">
    <text evidence="3">The sequence shown here is derived from an EMBL/GenBank/DDBJ whole genome shotgun (WGS) entry which is preliminary data.</text>
</comment>
<name>A0A6L2J3R0_TANCI</name>
<proteinExistence type="predicted"/>
<accession>A0A6L2J3R0</accession>
<evidence type="ECO:0000256" key="2">
    <source>
        <dbReference type="SAM" id="MobiDB-lite"/>
    </source>
</evidence>
<dbReference type="InterPro" id="IPR040256">
    <property type="entry name" value="At4g02000-like"/>
</dbReference>
<evidence type="ECO:0000313" key="3">
    <source>
        <dbReference type="EMBL" id="GEU31679.1"/>
    </source>
</evidence>
<reference evidence="3" key="1">
    <citation type="journal article" date="2019" name="Sci. Rep.">
        <title>Draft genome of Tanacetum cinerariifolium, the natural source of mosquito coil.</title>
        <authorList>
            <person name="Yamashiro T."/>
            <person name="Shiraishi A."/>
            <person name="Satake H."/>
            <person name="Nakayama K."/>
        </authorList>
    </citation>
    <scope>NUCLEOTIDE SEQUENCE</scope>
</reference>
<feature type="region of interest" description="Disordered" evidence="2">
    <location>
        <begin position="390"/>
        <end position="413"/>
    </location>
</feature>
<keyword evidence="1" id="KW-0175">Coiled coil</keyword>
<protein>
    <submittedName>
        <fullName evidence="3">Uncharacterized protein</fullName>
    </submittedName>
</protein>